<evidence type="ECO:0000313" key="6">
    <source>
        <dbReference type="EMBL" id="GHJ25669.1"/>
    </source>
</evidence>
<dbReference type="Pfam" id="PF01546">
    <property type="entry name" value="Peptidase_M20"/>
    <property type="match status" value="1"/>
</dbReference>
<evidence type="ECO:0000256" key="1">
    <source>
        <dbReference type="ARBA" id="ARBA00001947"/>
    </source>
</evidence>
<evidence type="ECO:0000256" key="2">
    <source>
        <dbReference type="ARBA" id="ARBA00022723"/>
    </source>
</evidence>
<organism evidence="6 7">
    <name type="scientific">Streptomyces hygroscopicus</name>
    <dbReference type="NCBI Taxonomy" id="1912"/>
    <lineage>
        <taxon>Bacteria</taxon>
        <taxon>Bacillati</taxon>
        <taxon>Actinomycetota</taxon>
        <taxon>Actinomycetes</taxon>
        <taxon>Kitasatosporales</taxon>
        <taxon>Streptomycetaceae</taxon>
        <taxon>Streptomyces</taxon>
        <taxon>Streptomyces violaceusniger group</taxon>
    </lineage>
</organism>
<dbReference type="InterPro" id="IPR036264">
    <property type="entry name" value="Bact_exopeptidase_dim_dom"/>
</dbReference>
<evidence type="ECO:0000256" key="3">
    <source>
        <dbReference type="ARBA" id="ARBA00022801"/>
    </source>
</evidence>
<comment type="caution">
    <text evidence="6">The sequence shown here is derived from an EMBL/GenBank/DDBJ whole genome shotgun (WGS) entry which is preliminary data.</text>
</comment>
<protein>
    <submittedName>
        <fullName evidence="6">Peptidase M20</fullName>
    </submittedName>
</protein>
<dbReference type="InterPro" id="IPR002933">
    <property type="entry name" value="Peptidase_M20"/>
</dbReference>
<dbReference type="CDD" id="cd08659">
    <property type="entry name" value="M20_ArgE_DapE-like"/>
    <property type="match status" value="1"/>
</dbReference>
<dbReference type="PANTHER" id="PTHR43808:SF32">
    <property type="entry name" value="ARGE_DAPE-RELATED DEACYLASE"/>
    <property type="match status" value="1"/>
</dbReference>
<keyword evidence="4" id="KW-0862">Zinc</keyword>
<evidence type="ECO:0000256" key="4">
    <source>
        <dbReference type="ARBA" id="ARBA00022833"/>
    </source>
</evidence>
<reference evidence="6" key="1">
    <citation type="submission" date="2024-05" db="EMBL/GenBank/DDBJ databases">
        <title>Whole genome shotgun sequence of Streptomyces hygroscopicus NBRC 113678.</title>
        <authorList>
            <person name="Komaki H."/>
            <person name="Tamura T."/>
        </authorList>
    </citation>
    <scope>NUCLEOTIDE SEQUENCE</scope>
    <source>
        <strain evidence="6">N11-34</strain>
    </source>
</reference>
<dbReference type="Gene3D" id="3.30.70.360">
    <property type="match status" value="1"/>
</dbReference>
<keyword evidence="2" id="KW-0479">Metal-binding</keyword>
<keyword evidence="3" id="KW-0378">Hydrolase</keyword>
<sequence length="374" mass="38827">MDDADAWRGATDLARRLVRIDTRGGREAPAAALVADRLDGAGFEVRVEEPIPGRANVVARFGPAAARVPVTFTGHLDTVPADPSGWSFDPMSGELRDGRLLGRGSSDMKAGVACQVEAAVRAARESPRDTAVQLILTFGEETGCDGAELIDEASLTPTDLLVVAEPTGNRTVLGHKGVLWLAATAAGVSAHGSRPELGSNAVAALAAAAVRIHGHQGWPVSPTHGPATVNIGTFHAGEQPNLVPDHAEMRLDVRTVPGFGRDEAIAEIARLCGDGIRLERLLDLPGVATDPSAAAEAREILAPGSSAGPAEYATYFTDASVLTGRLGGPAVVVYGPGDPDQAHVTDESCSLAAMTESAAAMHRLLRRLGRHRVA</sequence>
<name>A0ABQ3TQQ9_STRHY</name>
<evidence type="ECO:0000259" key="5">
    <source>
        <dbReference type="Pfam" id="PF07687"/>
    </source>
</evidence>
<dbReference type="PANTHER" id="PTHR43808">
    <property type="entry name" value="ACETYLORNITHINE DEACETYLASE"/>
    <property type="match status" value="1"/>
</dbReference>
<evidence type="ECO:0000313" key="7">
    <source>
        <dbReference type="Proteomes" id="UP001054854"/>
    </source>
</evidence>
<dbReference type="InterPro" id="IPR011650">
    <property type="entry name" value="Peptidase_M20_dimer"/>
</dbReference>
<accession>A0ABQ3TQQ9</accession>
<proteinExistence type="predicted"/>
<dbReference type="PROSITE" id="PS00759">
    <property type="entry name" value="ARGE_DAPE_CPG2_2"/>
    <property type="match status" value="1"/>
</dbReference>
<feature type="domain" description="Peptidase M20 dimerisation" evidence="5">
    <location>
        <begin position="174"/>
        <end position="273"/>
    </location>
</feature>
<comment type="cofactor">
    <cofactor evidence="1">
        <name>Zn(2+)</name>
        <dbReference type="ChEBI" id="CHEBI:29105"/>
    </cofactor>
</comment>
<dbReference type="EMBL" id="BNEK01000002">
    <property type="protein sequence ID" value="GHJ25669.1"/>
    <property type="molecule type" value="Genomic_DNA"/>
</dbReference>
<dbReference type="InterPro" id="IPR001261">
    <property type="entry name" value="ArgE/DapE_CS"/>
</dbReference>
<gene>
    <name evidence="6" type="primary">argE</name>
    <name evidence="6" type="ORF">TPA0910_01020</name>
</gene>
<dbReference type="Gene3D" id="3.40.630.10">
    <property type="entry name" value="Zn peptidases"/>
    <property type="match status" value="1"/>
</dbReference>
<dbReference type="SUPFAM" id="SSF53187">
    <property type="entry name" value="Zn-dependent exopeptidases"/>
    <property type="match status" value="1"/>
</dbReference>
<dbReference type="InterPro" id="IPR050072">
    <property type="entry name" value="Peptidase_M20A"/>
</dbReference>
<dbReference type="SUPFAM" id="SSF55031">
    <property type="entry name" value="Bacterial exopeptidase dimerisation domain"/>
    <property type="match status" value="1"/>
</dbReference>
<dbReference type="RefSeq" id="WP_220048460.1">
    <property type="nucleotide sequence ID" value="NZ_BNEK01000002.1"/>
</dbReference>
<dbReference type="Proteomes" id="UP001054854">
    <property type="component" value="Unassembled WGS sequence"/>
</dbReference>
<dbReference type="Pfam" id="PF07687">
    <property type="entry name" value="M20_dimer"/>
    <property type="match status" value="1"/>
</dbReference>
<keyword evidence="7" id="KW-1185">Reference proteome</keyword>